<dbReference type="PANTHER" id="PTHR22876:SF5">
    <property type="entry name" value="CHROMOSOME 9 OPEN READING FRAME 85"/>
    <property type="match status" value="1"/>
</dbReference>
<dbReference type="EMBL" id="CASHTH010000349">
    <property type="protein sequence ID" value="CAI7998449.1"/>
    <property type="molecule type" value="Genomic_DNA"/>
</dbReference>
<name>A0AA35W4U2_GEOBA</name>
<proteinExistence type="predicted"/>
<keyword evidence="3" id="KW-1185">Reference proteome</keyword>
<dbReference type="AlphaFoldDB" id="A0AA35W4U2"/>
<dbReference type="InterPro" id="IPR019351">
    <property type="entry name" value="DUF2039"/>
</dbReference>
<comment type="caution">
    <text evidence="2">The sequence shown here is derived from an EMBL/GenBank/DDBJ whole genome shotgun (WGS) entry which is preliminary data.</text>
</comment>
<feature type="region of interest" description="Disordered" evidence="1">
    <location>
        <begin position="1"/>
        <end position="31"/>
    </location>
</feature>
<feature type="compositionally biased region" description="Basic and acidic residues" evidence="1">
    <location>
        <begin position="1"/>
        <end position="11"/>
    </location>
</feature>
<feature type="compositionally biased region" description="Acidic residues" evidence="1">
    <location>
        <begin position="122"/>
        <end position="132"/>
    </location>
</feature>
<evidence type="ECO:0000256" key="1">
    <source>
        <dbReference type="SAM" id="MobiDB-lite"/>
    </source>
</evidence>
<feature type="region of interest" description="Disordered" evidence="1">
    <location>
        <begin position="100"/>
        <end position="132"/>
    </location>
</feature>
<evidence type="ECO:0000313" key="3">
    <source>
        <dbReference type="Proteomes" id="UP001174909"/>
    </source>
</evidence>
<reference evidence="2" key="1">
    <citation type="submission" date="2023-03" db="EMBL/GenBank/DDBJ databases">
        <authorList>
            <person name="Steffen K."/>
            <person name="Cardenas P."/>
        </authorList>
    </citation>
    <scope>NUCLEOTIDE SEQUENCE</scope>
</reference>
<evidence type="ECO:0000313" key="2">
    <source>
        <dbReference type="EMBL" id="CAI7998449.1"/>
    </source>
</evidence>
<gene>
    <name evidence="2" type="ORF">GBAR_LOCUS2442</name>
</gene>
<organism evidence="2 3">
    <name type="scientific">Geodia barretti</name>
    <name type="common">Barrett's horny sponge</name>
    <dbReference type="NCBI Taxonomy" id="519541"/>
    <lineage>
        <taxon>Eukaryota</taxon>
        <taxon>Metazoa</taxon>
        <taxon>Porifera</taxon>
        <taxon>Demospongiae</taxon>
        <taxon>Heteroscleromorpha</taxon>
        <taxon>Tetractinellida</taxon>
        <taxon>Astrophorina</taxon>
        <taxon>Geodiidae</taxon>
        <taxon>Geodia</taxon>
    </lineage>
</organism>
<dbReference type="PANTHER" id="PTHR22876">
    <property type="entry name" value="ZGC:101016"/>
    <property type="match status" value="1"/>
</dbReference>
<dbReference type="Pfam" id="PF10217">
    <property type="entry name" value="DUF2039"/>
    <property type="match status" value="1"/>
</dbReference>
<dbReference type="Proteomes" id="UP001174909">
    <property type="component" value="Unassembled WGS sequence"/>
</dbReference>
<accession>A0AA35W4U2</accession>
<sequence length="132" mass="15071">MSTTRKGDGVKKGQRYQNSWTYKPRLHETKKSDPSTVQLAGLCPRCREIIEWKIKYDKYKALSAPRKCTLCGGRKVRLAYHHVCRKCSGEKELCGKCGKPARGTEATQRTLTEHSDHQQQSLEEETVTNDCI</sequence>
<protein>
    <submittedName>
        <fullName evidence="2">Uncharacterized protein C9orf85 homolog</fullName>
    </submittedName>
</protein>